<dbReference type="Proteomes" id="UP000824533">
    <property type="component" value="Linkage Group LG07"/>
</dbReference>
<protein>
    <submittedName>
        <fullName evidence="1">Uncharacterized protein</fullName>
    </submittedName>
</protein>
<evidence type="ECO:0000313" key="1">
    <source>
        <dbReference type="EMBL" id="KAJ0179882.1"/>
    </source>
</evidence>
<evidence type="ECO:0000313" key="2">
    <source>
        <dbReference type="Proteomes" id="UP000824533"/>
    </source>
</evidence>
<name>A0ACC1D7Q1_9NEOP</name>
<keyword evidence="2" id="KW-1185">Reference proteome</keyword>
<organism evidence="1 2">
    <name type="scientific">Dendrolimus kikuchii</name>
    <dbReference type="NCBI Taxonomy" id="765133"/>
    <lineage>
        <taxon>Eukaryota</taxon>
        <taxon>Metazoa</taxon>
        <taxon>Ecdysozoa</taxon>
        <taxon>Arthropoda</taxon>
        <taxon>Hexapoda</taxon>
        <taxon>Insecta</taxon>
        <taxon>Pterygota</taxon>
        <taxon>Neoptera</taxon>
        <taxon>Endopterygota</taxon>
        <taxon>Lepidoptera</taxon>
        <taxon>Glossata</taxon>
        <taxon>Ditrysia</taxon>
        <taxon>Bombycoidea</taxon>
        <taxon>Lasiocampidae</taxon>
        <taxon>Dendrolimus</taxon>
    </lineage>
</organism>
<proteinExistence type="predicted"/>
<gene>
    <name evidence="1" type="ORF">K1T71_004473</name>
</gene>
<dbReference type="EMBL" id="CM034393">
    <property type="protein sequence ID" value="KAJ0179882.1"/>
    <property type="molecule type" value="Genomic_DNA"/>
</dbReference>
<sequence>MVRIVNSPEYCLQYLEQYATQEIFVIGLILGQSTSARENVIHLARTPEEKCSENTSEASYTLEKPESSKTLLNLSEAWVADHARHVTRMLPGGMFVQGIFITSDEDVFEDPNCFSKVKSIINHIYKALNSNPYMYGNCPYSNERLILHMSTSTKVLTCKSIEVGATKGTVIKPVEWKFLPKAQQWQRLDCYYEFDDIYPVIVKKSGISVKHQFQQILESAHKTIESSVMFIDGELKDGSEPLEQLIKKKKTKNNPKTVQNDTLKSMHVSLFVPFENSLPETVEYLECDGSIHFSGVVSSSVFMYPKATVSEAIAAVKQDIIRSLASRFTMHCDALIDDNLLPEEKVCFNEPPRRVLVPVGPLYLCDYLFPGEAPAEALLSSRELLDLQITEADVVCDVETPADTSEFDALDRDASSEELLATPQEASQFMYITGICFAMFVLIVSIIVHYYDSIVEVFSKILSKS</sequence>
<accession>A0ACC1D7Q1</accession>
<reference evidence="1 2" key="1">
    <citation type="journal article" date="2021" name="Front. Genet.">
        <title>Chromosome-Level Genome Assembly Reveals Significant Gene Expansion in the Toll and IMD Signaling Pathways of Dendrolimus kikuchii.</title>
        <authorList>
            <person name="Zhou J."/>
            <person name="Wu P."/>
            <person name="Xiong Z."/>
            <person name="Liu N."/>
            <person name="Zhao N."/>
            <person name="Ji M."/>
            <person name="Qiu Y."/>
            <person name="Yang B."/>
        </authorList>
    </citation>
    <scope>NUCLEOTIDE SEQUENCE [LARGE SCALE GENOMIC DNA]</scope>
    <source>
        <strain evidence="1">Ann1</strain>
    </source>
</reference>
<comment type="caution">
    <text evidence="1">The sequence shown here is derived from an EMBL/GenBank/DDBJ whole genome shotgun (WGS) entry which is preliminary data.</text>
</comment>